<dbReference type="EMBL" id="SMCO01000016">
    <property type="protein sequence ID" value="TCV83259.1"/>
    <property type="molecule type" value="Genomic_DNA"/>
</dbReference>
<dbReference type="Gene3D" id="3.30.930.10">
    <property type="entry name" value="Bira Bifunctional Protein, Domain 2"/>
    <property type="match status" value="1"/>
</dbReference>
<dbReference type="Gene3D" id="3.30.390.50">
    <property type="entry name" value="CO dehydrogenase flavoprotein, C-terminal domain"/>
    <property type="match status" value="1"/>
</dbReference>
<accession>A0A4V2W186</accession>
<sequence>MNTSAENILYIEETPSSGMRNLYLDQVLLQQHAAGLQPDTLRFYRNLPTACVGFHQPLDRELRLEYCRTHGIEIARRISGGGALYLDETQQCISLLISRRGLANLRGAQLLEMFCTGLATGLATMGIFTRFHFPNDLEINGRKIASAFLAVEGDSLLFQATLLLDANIQSMLEALRVPTEKLSADGLASARERLVTVRQSLGKIPDSLHIIAAIQEGLFFQFNLQSEFIHHKLALNPETDASFTDRINWQNESNMEAIWKTAGGVLRARVHFDHAAYSIRHVQLAGDVHVLPQDLFQQVEQGLVGLSPCMLDGAIHRILRNNHAELVGFTASDLAQVLQLSIEKSHLQQTLGINADKLMLFRPDDSMPAQAILESADVMLIPYCAKPTWCHWRELEDCPECGLCEVGEAYRLARERNMRPITITKYEHLVSTLNTLKDQGVKAYVGMCCSNFFIKRHQAFRDAGIPAVLMDIGGANCYELKEENLAYAGQFKAQAELDTPLLQQLMQFVPGPVYKQTIADYTSKE</sequence>
<evidence type="ECO:0000313" key="3">
    <source>
        <dbReference type="Proteomes" id="UP000295367"/>
    </source>
</evidence>
<dbReference type="InterPro" id="IPR002829">
    <property type="entry name" value="DUF116"/>
</dbReference>
<dbReference type="GO" id="GO:0016874">
    <property type="term" value="F:ligase activity"/>
    <property type="evidence" value="ECO:0007669"/>
    <property type="project" value="UniProtKB-KW"/>
</dbReference>
<dbReference type="Pfam" id="PF21948">
    <property type="entry name" value="LplA-B_cat"/>
    <property type="match status" value="1"/>
</dbReference>
<protein>
    <submittedName>
        <fullName evidence="2">Lipoate-protein ligase A</fullName>
    </submittedName>
</protein>
<dbReference type="PROSITE" id="PS51733">
    <property type="entry name" value="BPL_LPL_CATALYTIC"/>
    <property type="match status" value="1"/>
</dbReference>
<dbReference type="InterPro" id="IPR045864">
    <property type="entry name" value="aa-tRNA-synth_II/BPL/LPL"/>
</dbReference>
<name>A0A4V2W186_9PROT</name>
<dbReference type="Proteomes" id="UP000295367">
    <property type="component" value="Unassembled WGS sequence"/>
</dbReference>
<gene>
    <name evidence="2" type="ORF">EDC63_1169</name>
</gene>
<dbReference type="SUPFAM" id="SSF55681">
    <property type="entry name" value="Class II aaRS and biotin synthetases"/>
    <property type="match status" value="1"/>
</dbReference>
<comment type="caution">
    <text evidence="2">The sequence shown here is derived from an EMBL/GenBank/DDBJ whole genome shotgun (WGS) entry which is preliminary data.</text>
</comment>
<proteinExistence type="predicted"/>
<dbReference type="InterPro" id="IPR004143">
    <property type="entry name" value="BPL_LPL_catalytic"/>
</dbReference>
<keyword evidence="3" id="KW-1185">Reference proteome</keyword>
<reference evidence="2 3" key="1">
    <citation type="submission" date="2019-03" db="EMBL/GenBank/DDBJ databases">
        <title>Genomic Encyclopedia of Type Strains, Phase IV (KMG-IV): sequencing the most valuable type-strain genomes for metagenomic binning, comparative biology and taxonomic classification.</title>
        <authorList>
            <person name="Goeker M."/>
        </authorList>
    </citation>
    <scope>NUCLEOTIDE SEQUENCE [LARGE SCALE GENOMIC DNA]</scope>
    <source>
        <strain evidence="2 3">DSM 100309</strain>
    </source>
</reference>
<dbReference type="PANTHER" id="PTHR43679">
    <property type="entry name" value="OCTANOYLTRANSFERASE LIPM-RELATED"/>
    <property type="match status" value="1"/>
</dbReference>
<dbReference type="InterPro" id="IPR050664">
    <property type="entry name" value="Octanoyltrans_LipM/LipL"/>
</dbReference>
<organism evidence="2 3">
    <name type="scientific">Sulfurirhabdus autotrophica</name>
    <dbReference type="NCBI Taxonomy" id="1706046"/>
    <lineage>
        <taxon>Bacteria</taxon>
        <taxon>Pseudomonadati</taxon>
        <taxon>Pseudomonadota</taxon>
        <taxon>Betaproteobacteria</taxon>
        <taxon>Nitrosomonadales</taxon>
        <taxon>Sulfuricellaceae</taxon>
        <taxon>Sulfurirhabdus</taxon>
    </lineage>
</organism>
<evidence type="ECO:0000313" key="2">
    <source>
        <dbReference type="EMBL" id="TCV83259.1"/>
    </source>
</evidence>
<dbReference type="CDD" id="cd16443">
    <property type="entry name" value="LplA"/>
    <property type="match status" value="1"/>
</dbReference>
<dbReference type="RefSeq" id="WP_165923000.1">
    <property type="nucleotide sequence ID" value="NZ_BHVT01000065.1"/>
</dbReference>
<evidence type="ECO:0000259" key="1">
    <source>
        <dbReference type="PROSITE" id="PS51733"/>
    </source>
</evidence>
<keyword evidence="2" id="KW-0436">Ligase</keyword>
<dbReference type="PANTHER" id="PTHR43679:SF2">
    <property type="entry name" value="OCTANOYL-[GCVH]:PROTEIN N-OCTANOYLTRANSFERASE"/>
    <property type="match status" value="1"/>
</dbReference>
<dbReference type="AlphaFoldDB" id="A0A4V2W186"/>
<feature type="domain" description="BPL/LPL catalytic" evidence="1">
    <location>
        <begin position="35"/>
        <end position="226"/>
    </location>
</feature>
<dbReference type="Pfam" id="PF01976">
    <property type="entry name" value="DUF116"/>
    <property type="match status" value="1"/>
</dbReference>